<comment type="caution">
    <text evidence="1">The sequence shown here is derived from an EMBL/GenBank/DDBJ whole genome shotgun (WGS) entry which is preliminary data.</text>
</comment>
<proteinExistence type="predicted"/>
<gene>
    <name evidence="1" type="ORF">J1N35_001889</name>
</gene>
<evidence type="ECO:0000313" key="2">
    <source>
        <dbReference type="Proteomes" id="UP000828251"/>
    </source>
</evidence>
<reference evidence="1 2" key="1">
    <citation type="journal article" date="2021" name="Plant Biotechnol. J.">
        <title>Multi-omics assisted identification of the key and species-specific regulatory components of drought-tolerant mechanisms in Gossypium stocksii.</title>
        <authorList>
            <person name="Yu D."/>
            <person name="Ke L."/>
            <person name="Zhang D."/>
            <person name="Wu Y."/>
            <person name="Sun Y."/>
            <person name="Mei J."/>
            <person name="Sun J."/>
            <person name="Sun Y."/>
        </authorList>
    </citation>
    <scope>NUCLEOTIDE SEQUENCE [LARGE SCALE GENOMIC DNA]</scope>
    <source>
        <strain evidence="2">cv. E1</strain>
        <tissue evidence="1">Leaf</tissue>
    </source>
</reference>
<protein>
    <recommendedName>
        <fullName evidence="3">DUF4283 domain-containing protein</fullName>
    </recommendedName>
</protein>
<sequence>MTIRTIIKLDININLAKRGRFVRLAVCVDLQKLLIANCGLYGHSSKGCIGMNEMTSKKVKGLSGLNAVNKGIQKCVEEEIFNPWILVERRHQGKARGNDNYQSVSLTANQRGSRFTILEKEDRLNQGDIRGQDENLVQEELNATFEEFNTTD</sequence>
<evidence type="ECO:0000313" key="1">
    <source>
        <dbReference type="EMBL" id="KAH1130511.1"/>
    </source>
</evidence>
<name>A0A9D3WKB8_9ROSI</name>
<organism evidence="1 2">
    <name type="scientific">Gossypium stocksii</name>
    <dbReference type="NCBI Taxonomy" id="47602"/>
    <lineage>
        <taxon>Eukaryota</taxon>
        <taxon>Viridiplantae</taxon>
        <taxon>Streptophyta</taxon>
        <taxon>Embryophyta</taxon>
        <taxon>Tracheophyta</taxon>
        <taxon>Spermatophyta</taxon>
        <taxon>Magnoliopsida</taxon>
        <taxon>eudicotyledons</taxon>
        <taxon>Gunneridae</taxon>
        <taxon>Pentapetalae</taxon>
        <taxon>rosids</taxon>
        <taxon>malvids</taxon>
        <taxon>Malvales</taxon>
        <taxon>Malvaceae</taxon>
        <taxon>Malvoideae</taxon>
        <taxon>Gossypium</taxon>
    </lineage>
</organism>
<dbReference type="AlphaFoldDB" id="A0A9D3WKB8"/>
<evidence type="ECO:0008006" key="3">
    <source>
        <dbReference type="Google" id="ProtNLM"/>
    </source>
</evidence>
<keyword evidence="2" id="KW-1185">Reference proteome</keyword>
<dbReference type="Proteomes" id="UP000828251">
    <property type="component" value="Unassembled WGS sequence"/>
</dbReference>
<accession>A0A9D3WKB8</accession>
<dbReference type="EMBL" id="JAIQCV010000001">
    <property type="protein sequence ID" value="KAH1130511.1"/>
    <property type="molecule type" value="Genomic_DNA"/>
</dbReference>